<keyword evidence="3" id="KW-0812">Transmembrane</keyword>
<feature type="transmembrane region" description="Helical" evidence="3">
    <location>
        <begin position="249"/>
        <end position="270"/>
    </location>
</feature>
<dbReference type="Gene3D" id="3.40.50.720">
    <property type="entry name" value="NAD(P)-binding Rossmann-like Domain"/>
    <property type="match status" value="1"/>
</dbReference>
<evidence type="ECO:0000313" key="4">
    <source>
        <dbReference type="EMBL" id="CAH0024650.1"/>
    </source>
</evidence>
<reference evidence="4" key="1">
    <citation type="submission" date="2021-10" db="EMBL/GenBank/DDBJ databases">
        <authorList>
            <person name="Piombo E."/>
        </authorList>
    </citation>
    <scope>NUCLEOTIDE SEQUENCE</scope>
</reference>
<evidence type="ECO:0000313" key="5">
    <source>
        <dbReference type="Proteomes" id="UP000696573"/>
    </source>
</evidence>
<gene>
    <name evidence="4" type="ORF">CRHIZ90672A_00014671</name>
</gene>
<keyword evidence="3" id="KW-1133">Transmembrane helix</keyword>
<dbReference type="PANTHER" id="PTHR24320:SF152">
    <property type="entry name" value="SHORT-CHAIN DEHYDROGENASE_REDUCTASE FAMILY PROTEIN"/>
    <property type="match status" value="1"/>
</dbReference>
<keyword evidence="5" id="KW-1185">Reference proteome</keyword>
<evidence type="ECO:0000256" key="3">
    <source>
        <dbReference type="SAM" id="Phobius"/>
    </source>
</evidence>
<protein>
    <recommendedName>
        <fullName evidence="6">Short-chain dehydrogenase</fullName>
    </recommendedName>
</protein>
<accession>A0A9N9VIS3</accession>
<dbReference type="PANTHER" id="PTHR24320">
    <property type="entry name" value="RETINOL DEHYDROGENASE"/>
    <property type="match status" value="1"/>
</dbReference>
<evidence type="ECO:0008006" key="6">
    <source>
        <dbReference type="Google" id="ProtNLM"/>
    </source>
</evidence>
<comment type="caution">
    <text evidence="4">The sequence shown here is derived from an EMBL/GenBank/DDBJ whole genome shotgun (WGS) entry which is preliminary data.</text>
</comment>
<sequence>MTKLKGSYLLTGANGDLGRALITQFALKSEHAASYHGIYTVRNEATAKLLRDSLKESGHSFEILLLDLTQLSEIRRFAKQLDARIKSGQIPPLRSLVLNAAYLELFKQTWTEDGFDMSFASAYLGHWLLTLMLLGSMDRSAGRVVVVGSAVHDTESNHNAVGGQYRDLKWRKIFHDSTDPLARGTWSTNEDDSSFRSGYRRYGAAKLCQVMMIPELQRRIDLDKALHNISVVGVDPGATPSGITRRGGWIVHVFIGHFVMAILAFVLSLFSSNAGVRTNTKSGKDMLAVMLECNPTLGDRPKGLYLNGNEMVPMSEEARDERKTRTLWKDTLRYTGLRSNDTALMHWQ</sequence>
<dbReference type="Proteomes" id="UP000696573">
    <property type="component" value="Unassembled WGS sequence"/>
</dbReference>
<evidence type="ECO:0000256" key="2">
    <source>
        <dbReference type="ARBA" id="ARBA00023002"/>
    </source>
</evidence>
<dbReference type="OrthoDB" id="191139at2759"/>
<name>A0A9N9VIS3_9HYPO</name>
<dbReference type="InterPro" id="IPR002347">
    <property type="entry name" value="SDR_fam"/>
</dbReference>
<organism evidence="4 5">
    <name type="scientific">Clonostachys rhizophaga</name>
    <dbReference type="NCBI Taxonomy" id="160324"/>
    <lineage>
        <taxon>Eukaryota</taxon>
        <taxon>Fungi</taxon>
        <taxon>Dikarya</taxon>
        <taxon>Ascomycota</taxon>
        <taxon>Pezizomycotina</taxon>
        <taxon>Sordariomycetes</taxon>
        <taxon>Hypocreomycetidae</taxon>
        <taxon>Hypocreales</taxon>
        <taxon>Bionectriaceae</taxon>
        <taxon>Clonostachys</taxon>
    </lineage>
</organism>
<comment type="similarity">
    <text evidence="1">Belongs to the short-chain dehydrogenases/reductases (SDR) family.</text>
</comment>
<keyword evidence="2" id="KW-0560">Oxidoreductase</keyword>
<evidence type="ECO:0000256" key="1">
    <source>
        <dbReference type="ARBA" id="ARBA00006484"/>
    </source>
</evidence>
<dbReference type="AlphaFoldDB" id="A0A9N9VIS3"/>
<dbReference type="GO" id="GO:0016491">
    <property type="term" value="F:oxidoreductase activity"/>
    <property type="evidence" value="ECO:0007669"/>
    <property type="project" value="UniProtKB-KW"/>
</dbReference>
<proteinExistence type="inferred from homology"/>
<dbReference type="InterPro" id="IPR036291">
    <property type="entry name" value="NAD(P)-bd_dom_sf"/>
</dbReference>
<keyword evidence="3" id="KW-0472">Membrane</keyword>
<dbReference type="SUPFAM" id="SSF51735">
    <property type="entry name" value="NAD(P)-binding Rossmann-fold domains"/>
    <property type="match status" value="1"/>
</dbReference>
<dbReference type="Pfam" id="PF00106">
    <property type="entry name" value="adh_short"/>
    <property type="match status" value="1"/>
</dbReference>
<dbReference type="EMBL" id="CABFNQ020000699">
    <property type="protein sequence ID" value="CAH0024650.1"/>
    <property type="molecule type" value="Genomic_DNA"/>
</dbReference>